<evidence type="ECO:0000313" key="8">
    <source>
        <dbReference type="Proteomes" id="UP000694427"/>
    </source>
</evidence>
<dbReference type="SMART" id="SM00406">
    <property type="entry name" value="IGv"/>
    <property type="match status" value="1"/>
</dbReference>
<dbReference type="GO" id="GO:0042101">
    <property type="term" value="C:T cell receptor complex"/>
    <property type="evidence" value="ECO:0007669"/>
    <property type="project" value="UniProtKB-KW"/>
</dbReference>
<evidence type="ECO:0000256" key="2">
    <source>
        <dbReference type="ARBA" id="ARBA00023130"/>
    </source>
</evidence>
<keyword evidence="5" id="KW-0391">Immunity</keyword>
<dbReference type="Gene3D" id="2.60.40.10">
    <property type="entry name" value="Immunoglobulins"/>
    <property type="match status" value="1"/>
</dbReference>
<keyword evidence="3" id="KW-0675">Receptor</keyword>
<dbReference type="PROSITE" id="PS50835">
    <property type="entry name" value="IG_LIKE"/>
    <property type="match status" value="1"/>
</dbReference>
<dbReference type="InterPro" id="IPR036179">
    <property type="entry name" value="Ig-like_dom_sf"/>
</dbReference>
<dbReference type="InterPro" id="IPR013783">
    <property type="entry name" value="Ig-like_fold"/>
</dbReference>
<keyword evidence="1" id="KW-0732">Signal</keyword>
<protein>
    <recommendedName>
        <fullName evidence="6">Ig-like domain-containing protein</fullName>
    </recommendedName>
</protein>
<evidence type="ECO:0000256" key="1">
    <source>
        <dbReference type="ARBA" id="ARBA00022729"/>
    </source>
</evidence>
<dbReference type="SMART" id="SM00409">
    <property type="entry name" value="IG"/>
    <property type="match status" value="1"/>
</dbReference>
<dbReference type="Proteomes" id="UP000694427">
    <property type="component" value="Unplaced"/>
</dbReference>
<keyword evidence="2" id="KW-1064">Adaptive immunity</keyword>
<proteinExistence type="predicted"/>
<dbReference type="PANTHER" id="PTHR19367:SF18">
    <property type="entry name" value="T CELL RECEPTOR ALPHA VARIABLE 16"/>
    <property type="match status" value="1"/>
</dbReference>
<dbReference type="PANTHER" id="PTHR19367">
    <property type="entry name" value="T-CELL RECEPTOR ALPHA CHAIN V REGION"/>
    <property type="match status" value="1"/>
</dbReference>
<dbReference type="GO" id="GO:0002250">
    <property type="term" value="P:adaptive immune response"/>
    <property type="evidence" value="ECO:0007669"/>
    <property type="project" value="UniProtKB-KW"/>
</dbReference>
<dbReference type="Pfam" id="PF07686">
    <property type="entry name" value="V-set"/>
    <property type="match status" value="1"/>
</dbReference>
<dbReference type="AlphaFoldDB" id="A0A8C1JVE1"/>
<evidence type="ECO:0000313" key="7">
    <source>
        <dbReference type="Ensembl" id="ENSCCRP00010037540.1"/>
    </source>
</evidence>
<feature type="domain" description="Ig-like" evidence="6">
    <location>
        <begin position="15"/>
        <end position="122"/>
    </location>
</feature>
<sequence length="151" mass="17290">ISTLFNVLRFYSPLPGNTEADTIKPLSLSENRHVGESVNLSCSYKDYTGNIQNLQWYRQYPRSKPEFLLYIFPQGLLNRPPRFTAEVNQENKQVDLNISSAVETDSAIYYCALVPTLTGNLTTSYKNLHLASMLQCSCSQDLFIYLFIFLQ</sequence>
<dbReference type="InterPro" id="IPR003599">
    <property type="entry name" value="Ig_sub"/>
</dbReference>
<accession>A0A8C1JVE1</accession>
<name>A0A8C1JVE1_CYPCA</name>
<evidence type="ECO:0000259" key="6">
    <source>
        <dbReference type="PROSITE" id="PS50835"/>
    </source>
</evidence>
<dbReference type="SUPFAM" id="SSF48726">
    <property type="entry name" value="Immunoglobulin"/>
    <property type="match status" value="1"/>
</dbReference>
<keyword evidence="8" id="KW-1185">Reference proteome</keyword>
<evidence type="ECO:0000256" key="5">
    <source>
        <dbReference type="ARBA" id="ARBA00043266"/>
    </source>
</evidence>
<keyword evidence="4" id="KW-0393">Immunoglobulin domain</keyword>
<dbReference type="Ensembl" id="ENSCCRT00010041233.1">
    <property type="protein sequence ID" value="ENSCCRP00010037540.1"/>
    <property type="gene ID" value="ENSCCRG00010016029.1"/>
</dbReference>
<keyword evidence="5" id="KW-1279">T cell receptor</keyword>
<evidence type="ECO:0000256" key="3">
    <source>
        <dbReference type="ARBA" id="ARBA00023170"/>
    </source>
</evidence>
<dbReference type="InterPro" id="IPR007110">
    <property type="entry name" value="Ig-like_dom"/>
</dbReference>
<dbReference type="InterPro" id="IPR013106">
    <property type="entry name" value="Ig_V-set"/>
</dbReference>
<reference evidence="7" key="1">
    <citation type="submission" date="2025-08" db="UniProtKB">
        <authorList>
            <consortium name="Ensembl"/>
        </authorList>
    </citation>
    <scope>IDENTIFICATION</scope>
</reference>
<evidence type="ECO:0000256" key="4">
    <source>
        <dbReference type="ARBA" id="ARBA00023319"/>
    </source>
</evidence>
<dbReference type="InterPro" id="IPR051287">
    <property type="entry name" value="TCR_variable_region"/>
</dbReference>
<organism evidence="7 8">
    <name type="scientific">Cyprinus carpio</name>
    <name type="common">Common carp</name>
    <dbReference type="NCBI Taxonomy" id="7962"/>
    <lineage>
        <taxon>Eukaryota</taxon>
        <taxon>Metazoa</taxon>
        <taxon>Chordata</taxon>
        <taxon>Craniata</taxon>
        <taxon>Vertebrata</taxon>
        <taxon>Euteleostomi</taxon>
        <taxon>Actinopterygii</taxon>
        <taxon>Neopterygii</taxon>
        <taxon>Teleostei</taxon>
        <taxon>Ostariophysi</taxon>
        <taxon>Cypriniformes</taxon>
        <taxon>Cyprinidae</taxon>
        <taxon>Cyprininae</taxon>
        <taxon>Cyprinus</taxon>
    </lineage>
</organism>
<reference evidence="7" key="2">
    <citation type="submission" date="2025-09" db="UniProtKB">
        <authorList>
            <consortium name="Ensembl"/>
        </authorList>
    </citation>
    <scope>IDENTIFICATION</scope>
</reference>